<dbReference type="OrthoDB" id="3907302at2759"/>
<evidence type="ECO:0000256" key="8">
    <source>
        <dbReference type="ARBA" id="ARBA00023242"/>
    </source>
</evidence>
<evidence type="ECO:0000256" key="11">
    <source>
        <dbReference type="SAM" id="MobiDB-lite"/>
    </source>
</evidence>
<dbReference type="AlphaFoldDB" id="A0A165HYN6"/>
<dbReference type="InterPro" id="IPR010347">
    <property type="entry name" value="Tdp1"/>
</dbReference>
<keyword evidence="8" id="KW-0539">Nucleus</keyword>
<reference evidence="12 13" key="1">
    <citation type="journal article" date="2016" name="Mol. Biol. Evol.">
        <title>Comparative Genomics of Early-Diverging Mushroom-Forming Fungi Provides Insights into the Origins of Lignocellulose Decay Capabilities.</title>
        <authorList>
            <person name="Nagy L.G."/>
            <person name="Riley R."/>
            <person name="Tritt A."/>
            <person name="Adam C."/>
            <person name="Daum C."/>
            <person name="Floudas D."/>
            <person name="Sun H."/>
            <person name="Yadav J.S."/>
            <person name="Pangilinan J."/>
            <person name="Larsson K.H."/>
            <person name="Matsuura K."/>
            <person name="Barry K."/>
            <person name="Labutti K."/>
            <person name="Kuo R."/>
            <person name="Ohm R.A."/>
            <person name="Bhattacharya S.S."/>
            <person name="Shirouzu T."/>
            <person name="Yoshinaga Y."/>
            <person name="Martin F.M."/>
            <person name="Grigoriev I.V."/>
            <person name="Hibbett D.S."/>
        </authorList>
    </citation>
    <scope>NUCLEOTIDE SEQUENCE [LARGE SCALE GENOMIC DNA]</scope>
    <source>
        <strain evidence="12 13">HHB12029</strain>
    </source>
</reference>
<organism evidence="12 13">
    <name type="scientific">Exidia glandulosa HHB12029</name>
    <dbReference type="NCBI Taxonomy" id="1314781"/>
    <lineage>
        <taxon>Eukaryota</taxon>
        <taxon>Fungi</taxon>
        <taxon>Dikarya</taxon>
        <taxon>Basidiomycota</taxon>
        <taxon>Agaricomycotina</taxon>
        <taxon>Agaricomycetes</taxon>
        <taxon>Auriculariales</taxon>
        <taxon>Exidiaceae</taxon>
        <taxon>Exidia</taxon>
    </lineage>
</organism>
<evidence type="ECO:0000256" key="3">
    <source>
        <dbReference type="ARBA" id="ARBA00022722"/>
    </source>
</evidence>
<gene>
    <name evidence="12" type="ORF">EXIGLDRAFT_768762</name>
</gene>
<keyword evidence="3" id="KW-0540">Nuclease</keyword>
<evidence type="ECO:0000256" key="9">
    <source>
        <dbReference type="PIRSR" id="PIRSR610347-1"/>
    </source>
</evidence>
<proteinExistence type="inferred from homology"/>
<dbReference type="Gene3D" id="3.30.870.10">
    <property type="entry name" value="Endonuclease Chain A"/>
    <property type="match status" value="2"/>
</dbReference>
<sequence>MPSNPSDLSPQPGDHQAAGVYDESKLGPPPHSLVPSSYSGTRQTSSAGAARTEEEEAIQIEALKLGKRPRHALEDDIDAIPKKARLSRTAEPLPFTFPDGALRITRTPGRLHDVNAISLPELIDRDQLVSTAIFAFFIADDDLLRHLPLHGQVPLHIGRDIHQDPLLHSLAQREGVNLNVNSKLTKAQFALLAPALAAEYTSRRGANYHAFYARATGCAHSKILVLECPNFLRLVITSTNMMDLDTEHGDNSWYIHDLPRLPKDVLLGDFEERLWDHLRVLGCPGDYIDGTLSGRFDFSRVRAHLVTSEPRTGKEYGMKRLRAVVTALGLEHAAISTKMEICTGSVGKLSLVWLRTFFGACTNSNLNPSNNTTSESVLPIQIVFPTRGAWGSAEGPGGPVNYECGVVIPGELLRRLRAPESRKASWENGVVPYVRPVVPYLRDLVCLPDGGCAMRPGRRGEYLHHDAECPVFLERPWTFNPNAVPQEGRSAGVVLTVE</sequence>
<feature type="compositionally biased region" description="Polar residues" evidence="11">
    <location>
        <begin position="34"/>
        <end position="47"/>
    </location>
</feature>
<comment type="similarity">
    <text evidence="2">Belongs to the tyrosyl-DNA phosphodiesterase family.</text>
</comment>
<evidence type="ECO:0000256" key="4">
    <source>
        <dbReference type="ARBA" id="ARBA00022763"/>
    </source>
</evidence>
<evidence type="ECO:0000313" key="12">
    <source>
        <dbReference type="EMBL" id="KZV92645.1"/>
    </source>
</evidence>
<dbReference type="EMBL" id="KV426004">
    <property type="protein sequence ID" value="KZV92645.1"/>
    <property type="molecule type" value="Genomic_DNA"/>
</dbReference>
<dbReference type="STRING" id="1314781.A0A165HYN6"/>
<keyword evidence="4" id="KW-0227">DNA damage</keyword>
<evidence type="ECO:0000256" key="5">
    <source>
        <dbReference type="ARBA" id="ARBA00022801"/>
    </source>
</evidence>
<dbReference type="InParanoid" id="A0A165HYN6"/>
<dbReference type="GO" id="GO:0006281">
    <property type="term" value="P:DNA repair"/>
    <property type="evidence" value="ECO:0007669"/>
    <property type="project" value="UniProtKB-KW"/>
</dbReference>
<evidence type="ECO:0008006" key="14">
    <source>
        <dbReference type="Google" id="ProtNLM"/>
    </source>
</evidence>
<dbReference type="GO" id="GO:0017005">
    <property type="term" value="F:3'-tyrosyl-DNA phosphodiesterase activity"/>
    <property type="evidence" value="ECO:0007669"/>
    <property type="project" value="TreeGrafter"/>
</dbReference>
<evidence type="ECO:0000256" key="7">
    <source>
        <dbReference type="ARBA" id="ARBA00023204"/>
    </source>
</evidence>
<keyword evidence="13" id="KW-1185">Reference proteome</keyword>
<dbReference type="GO" id="GO:0004527">
    <property type="term" value="F:exonuclease activity"/>
    <property type="evidence" value="ECO:0007669"/>
    <property type="project" value="UniProtKB-KW"/>
</dbReference>
<evidence type="ECO:0000256" key="10">
    <source>
        <dbReference type="PIRSR" id="PIRSR610347-2"/>
    </source>
</evidence>
<name>A0A165HYN6_EXIGL</name>
<evidence type="ECO:0000256" key="2">
    <source>
        <dbReference type="ARBA" id="ARBA00010205"/>
    </source>
</evidence>
<dbReference type="Pfam" id="PF06087">
    <property type="entry name" value="Tyr-DNA_phospho"/>
    <property type="match status" value="1"/>
</dbReference>
<feature type="region of interest" description="Disordered" evidence="11">
    <location>
        <begin position="1"/>
        <end position="54"/>
    </location>
</feature>
<protein>
    <recommendedName>
        <fullName evidence="14">Phospholipase D/nuclease</fullName>
    </recommendedName>
</protein>
<feature type="active site" description="Nucleophile" evidence="9">
    <location>
        <position position="220"/>
    </location>
</feature>
<dbReference type="GO" id="GO:0003690">
    <property type="term" value="F:double-stranded DNA binding"/>
    <property type="evidence" value="ECO:0007669"/>
    <property type="project" value="TreeGrafter"/>
</dbReference>
<evidence type="ECO:0000256" key="1">
    <source>
        <dbReference type="ARBA" id="ARBA00004123"/>
    </source>
</evidence>
<evidence type="ECO:0000313" key="13">
    <source>
        <dbReference type="Proteomes" id="UP000077266"/>
    </source>
</evidence>
<comment type="subcellular location">
    <subcellularLocation>
        <location evidence="1">Nucleus</location>
    </subcellularLocation>
</comment>
<keyword evidence="5" id="KW-0378">Hydrolase</keyword>
<evidence type="ECO:0000256" key="6">
    <source>
        <dbReference type="ARBA" id="ARBA00022839"/>
    </source>
</evidence>
<accession>A0A165HYN6</accession>
<keyword evidence="6" id="KW-0269">Exonuclease</keyword>
<dbReference type="Proteomes" id="UP000077266">
    <property type="component" value="Unassembled WGS sequence"/>
</dbReference>
<dbReference type="PANTHER" id="PTHR12415:SF0">
    <property type="entry name" value="TYROSYL-DNA PHOSPHODIESTERASE 1"/>
    <property type="match status" value="1"/>
</dbReference>
<dbReference type="SUPFAM" id="SSF56024">
    <property type="entry name" value="Phospholipase D/nuclease"/>
    <property type="match status" value="2"/>
</dbReference>
<dbReference type="GO" id="GO:0005634">
    <property type="term" value="C:nucleus"/>
    <property type="evidence" value="ECO:0007669"/>
    <property type="project" value="UniProtKB-SubCell"/>
</dbReference>
<dbReference type="GO" id="GO:0003697">
    <property type="term" value="F:single-stranded DNA binding"/>
    <property type="evidence" value="ECO:0007669"/>
    <property type="project" value="TreeGrafter"/>
</dbReference>
<feature type="binding site" evidence="10">
    <location>
        <position position="222"/>
    </location>
    <ligand>
        <name>substrate</name>
    </ligand>
</feature>
<dbReference type="PANTHER" id="PTHR12415">
    <property type="entry name" value="TYROSYL-DNA PHOSPHODIESTERASE 1"/>
    <property type="match status" value="1"/>
</dbReference>
<keyword evidence="7" id="KW-0234">DNA repair</keyword>